<proteinExistence type="predicted"/>
<evidence type="ECO:0000313" key="2">
    <source>
        <dbReference type="Proteomes" id="UP000255509"/>
    </source>
</evidence>
<organism evidence="1 2">
    <name type="scientific">Salmonella enterica I</name>
    <dbReference type="NCBI Taxonomy" id="59201"/>
    <lineage>
        <taxon>Bacteria</taxon>
        <taxon>Pseudomonadati</taxon>
        <taxon>Pseudomonadota</taxon>
        <taxon>Gammaproteobacteria</taxon>
        <taxon>Enterobacterales</taxon>
        <taxon>Enterobacteriaceae</taxon>
        <taxon>Salmonella</taxon>
    </lineage>
</organism>
<evidence type="ECO:0000313" key="1">
    <source>
        <dbReference type="EMBL" id="SUH17878.1"/>
    </source>
</evidence>
<accession>A0A379WFJ2</accession>
<gene>
    <name evidence="1" type="ORF">NCTC8258_05687</name>
</gene>
<name>A0A379WFJ2_SALET</name>
<dbReference type="EMBL" id="UGXS01000004">
    <property type="protein sequence ID" value="SUH17878.1"/>
    <property type="molecule type" value="Genomic_DNA"/>
</dbReference>
<reference evidence="1 2" key="1">
    <citation type="submission" date="2018-06" db="EMBL/GenBank/DDBJ databases">
        <authorList>
            <consortium name="Pathogen Informatics"/>
            <person name="Doyle S."/>
        </authorList>
    </citation>
    <scope>NUCLEOTIDE SEQUENCE [LARGE SCALE GENOMIC DNA]</scope>
    <source>
        <strain evidence="1 2">NCTC8258</strain>
    </source>
</reference>
<dbReference type="Proteomes" id="UP000255509">
    <property type="component" value="Unassembled WGS sequence"/>
</dbReference>
<protein>
    <submittedName>
        <fullName evidence="1">Uncharacterized protein</fullName>
    </submittedName>
</protein>
<dbReference type="AlphaFoldDB" id="A0A379WFJ2"/>
<sequence length="89" mass="9892">MIHPRHFAPQAPELLQQGFVWMAVKGNLSFLIDDSDNFAVGQRCLVVLIINVALAFCDWLSQCPVFISHYRQMTAAAYAQAVLAPGFNP</sequence>